<feature type="transmembrane region" description="Helical" evidence="1">
    <location>
        <begin position="254"/>
        <end position="273"/>
    </location>
</feature>
<gene>
    <name evidence="2" type="ORF">NA57DRAFT_43632</name>
</gene>
<evidence type="ECO:0000256" key="1">
    <source>
        <dbReference type="SAM" id="Phobius"/>
    </source>
</evidence>
<evidence type="ECO:0000313" key="3">
    <source>
        <dbReference type="Proteomes" id="UP000799772"/>
    </source>
</evidence>
<reference evidence="2" key="1">
    <citation type="journal article" date="2020" name="Stud. Mycol.">
        <title>101 Dothideomycetes genomes: a test case for predicting lifestyles and emergence of pathogens.</title>
        <authorList>
            <person name="Haridas S."/>
            <person name="Albert R."/>
            <person name="Binder M."/>
            <person name="Bloem J."/>
            <person name="Labutti K."/>
            <person name="Salamov A."/>
            <person name="Andreopoulos B."/>
            <person name="Baker S."/>
            <person name="Barry K."/>
            <person name="Bills G."/>
            <person name="Bluhm B."/>
            <person name="Cannon C."/>
            <person name="Castanera R."/>
            <person name="Culley D."/>
            <person name="Daum C."/>
            <person name="Ezra D."/>
            <person name="Gonzalez J."/>
            <person name="Henrissat B."/>
            <person name="Kuo A."/>
            <person name="Liang C."/>
            <person name="Lipzen A."/>
            <person name="Lutzoni F."/>
            <person name="Magnuson J."/>
            <person name="Mondo S."/>
            <person name="Nolan M."/>
            <person name="Ohm R."/>
            <person name="Pangilinan J."/>
            <person name="Park H.-J."/>
            <person name="Ramirez L."/>
            <person name="Alfaro M."/>
            <person name="Sun H."/>
            <person name="Tritt A."/>
            <person name="Yoshinaga Y."/>
            <person name="Zwiers L.-H."/>
            <person name="Turgeon B."/>
            <person name="Goodwin S."/>
            <person name="Spatafora J."/>
            <person name="Crous P."/>
            <person name="Grigoriev I."/>
        </authorList>
    </citation>
    <scope>NUCLEOTIDE SEQUENCE</scope>
    <source>
        <strain evidence="2">CBS 133067</strain>
    </source>
</reference>
<dbReference type="OrthoDB" id="3061561at2759"/>
<proteinExistence type="predicted"/>
<keyword evidence="1" id="KW-0472">Membrane</keyword>
<dbReference type="EMBL" id="ML978130">
    <property type="protein sequence ID" value="KAF2095834.1"/>
    <property type="molecule type" value="Genomic_DNA"/>
</dbReference>
<feature type="transmembrane region" description="Helical" evidence="1">
    <location>
        <begin position="285"/>
        <end position="304"/>
    </location>
</feature>
<feature type="transmembrane region" description="Helical" evidence="1">
    <location>
        <begin position="316"/>
        <end position="336"/>
    </location>
</feature>
<keyword evidence="3" id="KW-1185">Reference proteome</keyword>
<comment type="caution">
    <text evidence="2">The sequence shown here is derived from an EMBL/GenBank/DDBJ whole genome shotgun (WGS) entry which is preliminary data.</text>
</comment>
<dbReference type="AlphaFoldDB" id="A0A9P4I8B0"/>
<dbReference type="Proteomes" id="UP000799772">
    <property type="component" value="Unassembled WGS sequence"/>
</dbReference>
<protein>
    <submittedName>
        <fullName evidence="2">Uncharacterized protein</fullName>
    </submittedName>
</protein>
<feature type="transmembrane region" description="Helical" evidence="1">
    <location>
        <begin position="12"/>
        <end position="34"/>
    </location>
</feature>
<dbReference type="PANTHER" id="PTHR35043">
    <property type="entry name" value="TRANSCRIPTION FACTOR DOMAIN-CONTAINING PROTEIN"/>
    <property type="match status" value="1"/>
</dbReference>
<name>A0A9P4I8B0_9PEZI</name>
<dbReference type="PANTHER" id="PTHR35043:SF8">
    <property type="entry name" value="DUF4220 DOMAIN-CONTAINING PROTEIN"/>
    <property type="match status" value="1"/>
</dbReference>
<organism evidence="2 3">
    <name type="scientific">Rhizodiscina lignyota</name>
    <dbReference type="NCBI Taxonomy" id="1504668"/>
    <lineage>
        <taxon>Eukaryota</taxon>
        <taxon>Fungi</taxon>
        <taxon>Dikarya</taxon>
        <taxon>Ascomycota</taxon>
        <taxon>Pezizomycotina</taxon>
        <taxon>Dothideomycetes</taxon>
        <taxon>Pleosporomycetidae</taxon>
        <taxon>Aulographales</taxon>
        <taxon>Rhizodiscinaceae</taxon>
        <taxon>Rhizodiscina</taxon>
    </lineage>
</organism>
<accession>A0A9P4I8B0</accession>
<sequence length="364" mass="41048">MTQLVGWVSAPNIRGTISLIHGCLATIIICTWNALHLNIPADKDSVSRKVLRHIQWMVIGILAPELVSMSALRERPPAALMVNPVRSDVSPKSWTLTHAQYVNMGGFSLVFSNDSRYRLNAPQFLALLSNDCIKLPRISERDIQDKSNADSFQKTFACLQIGWFLSYVASRAIQQLPVTTLELFTVGFISCTFFTYGGWWHKPKDVDVPTDIHTHDTFESLQTLLGEHTNRYQEPRIRIGIMDNLGSDRTGMGIFKLVLILPMLTFGASHLLGWNTHFNSKIETILWRTCSIGCLSLPLVIFVVSQLSTVRKMRSASIAVFMPEVLYICLRLYLVVEVFLGLRKVPSAVYDDVHWTQFVPHLGS</sequence>
<evidence type="ECO:0000313" key="2">
    <source>
        <dbReference type="EMBL" id="KAF2095834.1"/>
    </source>
</evidence>
<keyword evidence="1" id="KW-1133">Transmembrane helix</keyword>
<keyword evidence="1" id="KW-0812">Transmembrane</keyword>